<keyword evidence="1" id="KW-0472">Membrane</keyword>
<keyword evidence="1" id="KW-1133">Transmembrane helix</keyword>
<feature type="transmembrane region" description="Helical" evidence="1">
    <location>
        <begin position="353"/>
        <end position="376"/>
    </location>
</feature>
<feature type="transmembrane region" description="Helical" evidence="1">
    <location>
        <begin position="388"/>
        <end position="405"/>
    </location>
</feature>
<feature type="transmembrane region" description="Helical" evidence="1">
    <location>
        <begin position="327"/>
        <end position="347"/>
    </location>
</feature>
<comment type="caution">
    <text evidence="3">The sequence shown here is derived from an EMBL/GenBank/DDBJ whole genome shotgun (WGS) entry which is preliminary data.</text>
</comment>
<feature type="transmembrane region" description="Helical" evidence="1">
    <location>
        <begin position="167"/>
        <end position="188"/>
    </location>
</feature>
<feature type="transmembrane region" description="Helical" evidence="1">
    <location>
        <begin position="59"/>
        <end position="80"/>
    </location>
</feature>
<feature type="domain" description="DUF112" evidence="2">
    <location>
        <begin position="20"/>
        <end position="437"/>
    </location>
</feature>
<feature type="transmembrane region" description="Helical" evidence="1">
    <location>
        <begin position="252"/>
        <end position="278"/>
    </location>
</feature>
<reference evidence="3 4" key="1">
    <citation type="submission" date="2022-12" db="EMBL/GenBank/DDBJ databases">
        <title>Metagenome assembled genome from gulf of manar.</title>
        <authorList>
            <person name="Kohli P."/>
            <person name="Pk S."/>
            <person name="Venkata Ramana C."/>
            <person name="Sasikala C."/>
        </authorList>
    </citation>
    <scope>NUCLEOTIDE SEQUENCE [LARGE SCALE GENOMIC DNA]</scope>
    <source>
        <strain evidence="3">JB008</strain>
    </source>
</reference>
<dbReference type="AlphaFoldDB" id="A0AAJ1IGT5"/>
<evidence type="ECO:0000313" key="3">
    <source>
        <dbReference type="EMBL" id="MDC7227682.1"/>
    </source>
</evidence>
<feature type="transmembrane region" description="Helical" evidence="1">
    <location>
        <begin position="417"/>
        <end position="442"/>
    </location>
</feature>
<organism evidence="3 4">
    <name type="scientific">Candidatus Thalassospirochaeta sargassi</name>
    <dbReference type="NCBI Taxonomy" id="3119039"/>
    <lineage>
        <taxon>Bacteria</taxon>
        <taxon>Pseudomonadati</taxon>
        <taxon>Spirochaetota</taxon>
        <taxon>Spirochaetia</taxon>
        <taxon>Spirochaetales</taxon>
        <taxon>Spirochaetaceae</taxon>
        <taxon>Candidatus Thalassospirochaeta</taxon>
    </lineage>
</organism>
<feature type="transmembrane region" description="Helical" evidence="1">
    <location>
        <begin position="463"/>
        <end position="485"/>
    </location>
</feature>
<feature type="transmembrane region" description="Helical" evidence="1">
    <location>
        <begin position="111"/>
        <end position="133"/>
    </location>
</feature>
<protein>
    <submittedName>
        <fullName evidence="3">Tripartite tricarboxylate transporter permease</fullName>
    </submittedName>
</protein>
<feature type="transmembrane region" description="Helical" evidence="1">
    <location>
        <begin position="200"/>
        <end position="222"/>
    </location>
</feature>
<name>A0AAJ1IGT5_9SPIO</name>
<dbReference type="EMBL" id="JAQQAL010000030">
    <property type="protein sequence ID" value="MDC7227682.1"/>
    <property type="molecule type" value="Genomic_DNA"/>
</dbReference>
<dbReference type="PANTHER" id="PTHR35342">
    <property type="entry name" value="TRICARBOXYLIC TRANSPORT PROTEIN"/>
    <property type="match status" value="1"/>
</dbReference>
<evidence type="ECO:0000259" key="2">
    <source>
        <dbReference type="Pfam" id="PF01970"/>
    </source>
</evidence>
<gene>
    <name evidence="3" type="ORF">PQJ61_13030</name>
</gene>
<feature type="transmembrane region" description="Helical" evidence="1">
    <location>
        <begin position="145"/>
        <end position="161"/>
    </location>
</feature>
<evidence type="ECO:0000256" key="1">
    <source>
        <dbReference type="SAM" id="Phobius"/>
    </source>
</evidence>
<dbReference type="PANTHER" id="PTHR35342:SF5">
    <property type="entry name" value="TRICARBOXYLIC TRANSPORT PROTEIN"/>
    <property type="match status" value="1"/>
</dbReference>
<accession>A0AAJ1IGT5</accession>
<dbReference type="InterPro" id="IPR002823">
    <property type="entry name" value="DUF112_TM"/>
</dbReference>
<keyword evidence="1" id="KW-0812">Transmembrane</keyword>
<sequence>MSEYIFSALLEVLQIQNVAASAIGVFFGLFIGATPGLTISLGMVLLLPLTYALDPVTSICLLLGLYSAGMTGGSFSAILLNIPGTPSASATAIEGHAMAQNGKASEALSTAIISSFTGGVLGLITLALISPIIAKFALKFGAPELFALVLMGITLICSFGQKSIVKGLMAGVFGLIIMTIGLDPMTGVPRFTFGNVNLQAGINFLPAMIGLFAIPQIISGIATREKVVPSSQHEVKGVFSGFKYLFKRMRSIIIGAVLGTGIGAIPGAGGPIAVFLSYDYAKKLSKNKDNFGKGEPDGVAAPEAANNAVAGGALIPMLTLGIPGDPVTAILLGALMIHGLIPGPLLFETNPQFVFAIFWAVLMANVFNLFISMLSVKVWVKVLKVPQRILLPIILVMCVIGSFSLNNNFFDTGIMFAFGILAYFMKKYGFPIVPLLLAIILGPQLEEHLRMSLIISSGDPTIFFRKPISLVFIIVAVFSFIAPFVTPKIQQMQNRGAEGCDDEEEL</sequence>
<feature type="transmembrane region" description="Helical" evidence="1">
    <location>
        <begin position="20"/>
        <end position="47"/>
    </location>
</feature>
<dbReference type="Pfam" id="PF01970">
    <property type="entry name" value="TctA"/>
    <property type="match status" value="1"/>
</dbReference>
<proteinExistence type="predicted"/>
<dbReference type="Proteomes" id="UP001221217">
    <property type="component" value="Unassembled WGS sequence"/>
</dbReference>
<evidence type="ECO:0000313" key="4">
    <source>
        <dbReference type="Proteomes" id="UP001221217"/>
    </source>
</evidence>